<dbReference type="PANTHER" id="PTHR48081:SF11">
    <property type="entry name" value="ALPHA_BETA HYDROLASE FOLD-3 DOMAIN-CONTAINING PROTEIN-RELATED"/>
    <property type="match status" value="1"/>
</dbReference>
<dbReference type="Proteomes" id="UP001610432">
    <property type="component" value="Unassembled WGS sequence"/>
</dbReference>
<dbReference type="InterPro" id="IPR050300">
    <property type="entry name" value="GDXG_lipolytic_enzyme"/>
</dbReference>
<evidence type="ECO:0000313" key="3">
    <source>
        <dbReference type="EMBL" id="KAL2870858.1"/>
    </source>
</evidence>
<comment type="caution">
    <text evidence="3">The sequence shown here is derived from an EMBL/GenBank/DDBJ whole genome shotgun (WGS) entry which is preliminary data.</text>
</comment>
<dbReference type="PANTHER" id="PTHR48081">
    <property type="entry name" value="AB HYDROLASE SUPERFAMILY PROTEIN C4A8.06C"/>
    <property type="match status" value="1"/>
</dbReference>
<keyword evidence="4" id="KW-1185">Reference proteome</keyword>
<dbReference type="GeneID" id="98145958"/>
<dbReference type="EMBL" id="JBFXLQ010000005">
    <property type="protein sequence ID" value="KAL2870858.1"/>
    <property type="molecule type" value="Genomic_DNA"/>
</dbReference>
<dbReference type="InterPro" id="IPR013094">
    <property type="entry name" value="AB_hydrolase_3"/>
</dbReference>
<accession>A0ABR4M229</accession>
<dbReference type="SUPFAM" id="SSF53474">
    <property type="entry name" value="alpha/beta-Hydrolases"/>
    <property type="match status" value="1"/>
</dbReference>
<dbReference type="Pfam" id="PF07859">
    <property type="entry name" value="Abhydrolase_3"/>
    <property type="match status" value="1"/>
</dbReference>
<evidence type="ECO:0000259" key="2">
    <source>
        <dbReference type="Pfam" id="PF07859"/>
    </source>
</evidence>
<name>A0ABR4M229_9EURO</name>
<keyword evidence="1 3" id="KW-0378">Hydrolase</keyword>
<sequence length="399" mass="44412">MPEALSTDNHDLEAPPRLSTWDICWTLITLLLYAPLTVLASLYRKGALSEWNDTKEQISHDLVLCFGLRLPVSVIQRAGAKTGSILQQSPRYAHAPFKVAEKVQKPDFTGYWVYRDMSAGSCLQDTDLVIFHLHGGGYVMGHPLDNAPELLLIADSLSRRSHTIAVFSLEYTLVPRAPLPTQLVQAAAAYTWLINEQNIIPSKIYLVGESAGGHLILSLLTLLYQRHLRGQSPDLPKPAAAFLISPWVNLDPTGPDARAEHRTLDSRSASFKHVLERFSVLVRRNVTAQYSELYGNFARSASGRESWKDILPAKTWVSAGTAEPLFRFDIEEFVEAARRDGAEVRFELAEGKEHVWQSVEARGQEKKYLALALGEDDPELMPGYRHIAELICSALEGGS</sequence>
<proteinExistence type="predicted"/>
<protein>
    <submittedName>
        <fullName evidence="3">Alpha/Beta hydrolase protein</fullName>
    </submittedName>
</protein>
<gene>
    <name evidence="3" type="ORF">BJX67DRAFT_370214</name>
</gene>
<evidence type="ECO:0000313" key="4">
    <source>
        <dbReference type="Proteomes" id="UP001610432"/>
    </source>
</evidence>
<dbReference type="RefSeq" id="XP_070889837.1">
    <property type="nucleotide sequence ID" value="XM_071030886.1"/>
</dbReference>
<reference evidence="3 4" key="1">
    <citation type="submission" date="2024-07" db="EMBL/GenBank/DDBJ databases">
        <title>Section-level genome sequencing and comparative genomics of Aspergillus sections Usti and Cavernicolus.</title>
        <authorList>
            <consortium name="Lawrence Berkeley National Laboratory"/>
            <person name="Nybo J.L."/>
            <person name="Vesth T.C."/>
            <person name="Theobald S."/>
            <person name="Frisvad J.C."/>
            <person name="Larsen T.O."/>
            <person name="Kjaerboelling I."/>
            <person name="Rothschild-Mancinelli K."/>
            <person name="Lyhne E.K."/>
            <person name="Kogle M.E."/>
            <person name="Barry K."/>
            <person name="Clum A."/>
            <person name="Na H."/>
            <person name="Ledsgaard L."/>
            <person name="Lin J."/>
            <person name="Lipzen A."/>
            <person name="Kuo A."/>
            <person name="Riley R."/>
            <person name="Mondo S."/>
            <person name="Labutti K."/>
            <person name="Haridas S."/>
            <person name="Pangalinan J."/>
            <person name="Salamov A.A."/>
            <person name="Simmons B.A."/>
            <person name="Magnuson J.K."/>
            <person name="Chen J."/>
            <person name="Drula E."/>
            <person name="Henrissat B."/>
            <person name="Wiebenga A."/>
            <person name="Lubbers R.J."/>
            <person name="Gomes A.C."/>
            <person name="Macurrencykelacurrency M.R."/>
            <person name="Stajich J."/>
            <person name="Grigoriev I.V."/>
            <person name="Mortensen U.H."/>
            <person name="De Vries R.P."/>
            <person name="Baker S.E."/>
            <person name="Andersen M.R."/>
        </authorList>
    </citation>
    <scope>NUCLEOTIDE SEQUENCE [LARGE SCALE GENOMIC DNA]</scope>
    <source>
        <strain evidence="3 4">CBS 449.75</strain>
    </source>
</reference>
<organism evidence="3 4">
    <name type="scientific">Aspergillus lucknowensis</name>
    <dbReference type="NCBI Taxonomy" id="176173"/>
    <lineage>
        <taxon>Eukaryota</taxon>
        <taxon>Fungi</taxon>
        <taxon>Dikarya</taxon>
        <taxon>Ascomycota</taxon>
        <taxon>Pezizomycotina</taxon>
        <taxon>Eurotiomycetes</taxon>
        <taxon>Eurotiomycetidae</taxon>
        <taxon>Eurotiales</taxon>
        <taxon>Aspergillaceae</taxon>
        <taxon>Aspergillus</taxon>
        <taxon>Aspergillus subgen. Nidulantes</taxon>
    </lineage>
</organism>
<dbReference type="InterPro" id="IPR029058">
    <property type="entry name" value="AB_hydrolase_fold"/>
</dbReference>
<evidence type="ECO:0000256" key="1">
    <source>
        <dbReference type="ARBA" id="ARBA00022801"/>
    </source>
</evidence>
<dbReference type="Gene3D" id="3.40.50.1820">
    <property type="entry name" value="alpha/beta hydrolase"/>
    <property type="match status" value="1"/>
</dbReference>
<feature type="domain" description="Alpha/beta hydrolase fold-3" evidence="2">
    <location>
        <begin position="130"/>
        <end position="357"/>
    </location>
</feature>
<dbReference type="GO" id="GO:0016787">
    <property type="term" value="F:hydrolase activity"/>
    <property type="evidence" value="ECO:0007669"/>
    <property type="project" value="UniProtKB-KW"/>
</dbReference>